<accession>A0AA43TX09</accession>
<feature type="compositionally biased region" description="Basic and acidic residues" evidence="1">
    <location>
        <begin position="648"/>
        <end position="657"/>
    </location>
</feature>
<comment type="caution">
    <text evidence="2">The sequence shown here is derived from an EMBL/GenBank/DDBJ whole genome shotgun (WGS) entry which is preliminary data.</text>
</comment>
<dbReference type="EMBL" id="JAPUFD010000005">
    <property type="protein sequence ID" value="MDI1487487.1"/>
    <property type="molecule type" value="Genomic_DNA"/>
</dbReference>
<proteinExistence type="predicted"/>
<feature type="compositionally biased region" description="Basic and acidic residues" evidence="1">
    <location>
        <begin position="226"/>
        <end position="237"/>
    </location>
</feature>
<feature type="compositionally biased region" description="Polar residues" evidence="1">
    <location>
        <begin position="506"/>
        <end position="521"/>
    </location>
</feature>
<feature type="compositionally biased region" description="Low complexity" evidence="1">
    <location>
        <begin position="420"/>
        <end position="433"/>
    </location>
</feature>
<dbReference type="AlphaFoldDB" id="A0AA43TX09"/>
<organism evidence="2 3">
    <name type="scientific">Ramalina farinacea</name>
    <dbReference type="NCBI Taxonomy" id="258253"/>
    <lineage>
        <taxon>Eukaryota</taxon>
        <taxon>Fungi</taxon>
        <taxon>Dikarya</taxon>
        <taxon>Ascomycota</taxon>
        <taxon>Pezizomycotina</taxon>
        <taxon>Lecanoromycetes</taxon>
        <taxon>OSLEUM clade</taxon>
        <taxon>Lecanoromycetidae</taxon>
        <taxon>Lecanorales</taxon>
        <taxon>Lecanorineae</taxon>
        <taxon>Ramalinaceae</taxon>
        <taxon>Ramalina</taxon>
    </lineage>
</organism>
<reference evidence="2" key="1">
    <citation type="journal article" date="2023" name="Genome Biol. Evol.">
        <title>First Whole Genome Sequence and Flow Cytometry Genome Size Data for the Lichen-Forming Fungus Ramalina farinacea (Ascomycota).</title>
        <authorList>
            <person name="Llewellyn T."/>
            <person name="Mian S."/>
            <person name="Hill R."/>
            <person name="Leitch I.J."/>
            <person name="Gaya E."/>
        </authorList>
    </citation>
    <scope>NUCLEOTIDE SEQUENCE</scope>
    <source>
        <strain evidence="2">LIQ254RAFAR</strain>
    </source>
</reference>
<evidence type="ECO:0000313" key="3">
    <source>
        <dbReference type="Proteomes" id="UP001161017"/>
    </source>
</evidence>
<feature type="region of interest" description="Disordered" evidence="1">
    <location>
        <begin position="418"/>
        <end position="453"/>
    </location>
</feature>
<feature type="compositionally biased region" description="Polar residues" evidence="1">
    <location>
        <begin position="374"/>
        <end position="385"/>
    </location>
</feature>
<feature type="compositionally biased region" description="Polar residues" evidence="1">
    <location>
        <begin position="75"/>
        <end position="91"/>
    </location>
</feature>
<protein>
    <submittedName>
        <fullName evidence="2">Uncharacterized protein</fullName>
    </submittedName>
</protein>
<evidence type="ECO:0000313" key="2">
    <source>
        <dbReference type="EMBL" id="MDI1487487.1"/>
    </source>
</evidence>
<feature type="compositionally biased region" description="Basic residues" evidence="1">
    <location>
        <begin position="322"/>
        <end position="332"/>
    </location>
</feature>
<evidence type="ECO:0000256" key="1">
    <source>
        <dbReference type="SAM" id="MobiDB-lite"/>
    </source>
</evidence>
<feature type="compositionally biased region" description="Polar residues" evidence="1">
    <location>
        <begin position="602"/>
        <end position="611"/>
    </location>
</feature>
<sequence>MSARQPNGIASKPPSQRPQPQEHEDDALLSQEPVPQLSRAFWDRVLAQAGTPTRTRPAPSGNGKVIEPSEAFSRGTHSSHASPTAEDSQLSLDLEANPGFPPTASIEELYGGSLDESTAMSHCRDTFPEDEATNETQDARELSISPKSSFAKLFHRKKRHEENTLTTMSSVNSLLPRRLGNFDGPSEFFRQVSESSSTAMSVGFADEPYDGRNERRAMSTSMNWESHGKDSDAEENSHLTPPRPVPRRDKTPLGPSVQDPSYYARRQASGGLPRSPLYRSQSGESSSPERHPGRAFSLHAPDSSPPRLGTPGQKSPELLSKPPRRRTTRYRPRSQTYSYTESAGEAPHLQMIQYDSLSASPADRGGLGAPYIPSQRTSSQGQAFSSHEDEIDELNQQYSSPQLPRYFGELQVSSPREAIRSVSSLNRSLRSDSPPNMTIPVRHTPSKSRNLTPYISPYKPAFIRHPSQIQIPLPLPFSATPRTTSSHSAIPSASPLTPTDHRIFTPPSQRQPSSNPFQAGNPTQTPPPPQDSPSPDFTSRILSTSLSPLQPPRRLHNPAPMRVYNDALPASIAQPRTPADLQRRSRRNEGNPFNTAPPRIMRQQQQPTTPSGARRATPVATPTRDRGVIGRRLGRRNEQVENAGSVTPEERMWRRERGSRVGIGREERERLGLGRGDTEA</sequence>
<feature type="compositionally biased region" description="Polar residues" evidence="1">
    <location>
        <begin position="164"/>
        <end position="173"/>
    </location>
</feature>
<name>A0AA43TX09_9LECA</name>
<keyword evidence="3" id="KW-1185">Reference proteome</keyword>
<feature type="compositionally biased region" description="Polar residues" evidence="1">
    <location>
        <begin position="480"/>
        <end position="497"/>
    </location>
</feature>
<feature type="region of interest" description="Disordered" evidence="1">
    <location>
        <begin position="1"/>
        <end position="388"/>
    </location>
</feature>
<dbReference type="Proteomes" id="UP001161017">
    <property type="component" value="Unassembled WGS sequence"/>
</dbReference>
<feature type="region of interest" description="Disordered" evidence="1">
    <location>
        <begin position="473"/>
        <end position="657"/>
    </location>
</feature>
<gene>
    <name evidence="2" type="ORF">OHK93_006757</name>
</gene>